<evidence type="ECO:0000313" key="6">
    <source>
        <dbReference type="Ensembl" id="ENSNNAP00000021408.1"/>
    </source>
</evidence>
<dbReference type="Pfam" id="PF00095">
    <property type="entry name" value="WAP"/>
    <property type="match status" value="1"/>
</dbReference>
<evidence type="ECO:0000256" key="1">
    <source>
        <dbReference type="ARBA" id="ARBA00022529"/>
    </source>
</evidence>
<dbReference type="OrthoDB" id="10040649at2759"/>
<reference evidence="6" key="1">
    <citation type="submission" date="2025-08" db="UniProtKB">
        <authorList>
            <consortium name="Ensembl"/>
        </authorList>
    </citation>
    <scope>IDENTIFICATION</scope>
</reference>
<dbReference type="Ensembl" id="ENSNNAT00000022445.1">
    <property type="protein sequence ID" value="ENSNNAP00000021408.1"/>
    <property type="gene ID" value="ENSNNAG00000014168.1"/>
</dbReference>
<dbReference type="InterPro" id="IPR036645">
    <property type="entry name" value="Elafin-like_sf"/>
</dbReference>
<evidence type="ECO:0000313" key="7">
    <source>
        <dbReference type="Proteomes" id="UP000694559"/>
    </source>
</evidence>
<dbReference type="SUPFAM" id="SSF57256">
    <property type="entry name" value="Elafin-like"/>
    <property type="match status" value="1"/>
</dbReference>
<evidence type="ECO:0000259" key="5">
    <source>
        <dbReference type="PROSITE" id="PS51390"/>
    </source>
</evidence>
<evidence type="ECO:0000256" key="3">
    <source>
        <dbReference type="ARBA" id="ARBA00023157"/>
    </source>
</evidence>
<dbReference type="InterPro" id="IPR008197">
    <property type="entry name" value="WAP_dom"/>
</dbReference>
<evidence type="ECO:0000256" key="2">
    <source>
        <dbReference type="ARBA" id="ARBA00023022"/>
    </source>
</evidence>
<dbReference type="GO" id="GO:0005576">
    <property type="term" value="C:extracellular region"/>
    <property type="evidence" value="ECO:0007669"/>
    <property type="project" value="InterPro"/>
</dbReference>
<comment type="similarity">
    <text evidence="4">Belongs to the venom waprin family.</text>
</comment>
<dbReference type="AlphaFoldDB" id="A0A8C6XYP5"/>
<dbReference type="Gene3D" id="4.10.75.10">
    <property type="entry name" value="Elafin-like"/>
    <property type="match status" value="1"/>
</dbReference>
<organism evidence="6 7">
    <name type="scientific">Naja naja</name>
    <name type="common">Indian cobra</name>
    <dbReference type="NCBI Taxonomy" id="35670"/>
    <lineage>
        <taxon>Eukaryota</taxon>
        <taxon>Metazoa</taxon>
        <taxon>Chordata</taxon>
        <taxon>Craniata</taxon>
        <taxon>Vertebrata</taxon>
        <taxon>Euteleostomi</taxon>
        <taxon>Lepidosauria</taxon>
        <taxon>Squamata</taxon>
        <taxon>Bifurcata</taxon>
        <taxon>Unidentata</taxon>
        <taxon>Episquamata</taxon>
        <taxon>Toxicofera</taxon>
        <taxon>Serpentes</taxon>
        <taxon>Colubroidea</taxon>
        <taxon>Elapidae</taxon>
        <taxon>Elapinae</taxon>
        <taxon>Naja</taxon>
    </lineage>
</organism>
<dbReference type="SMART" id="SM00217">
    <property type="entry name" value="WAP"/>
    <property type="match status" value="1"/>
</dbReference>
<accession>A0A8C6XYP5</accession>
<dbReference type="GO" id="GO:0042742">
    <property type="term" value="P:defense response to bacterium"/>
    <property type="evidence" value="ECO:0007669"/>
    <property type="project" value="UniProtKB-KW"/>
</dbReference>
<feature type="domain" description="WAP" evidence="5">
    <location>
        <begin position="21"/>
        <end position="65"/>
    </location>
</feature>
<protein>
    <recommendedName>
        <fullName evidence="5">WAP domain-containing protein</fullName>
    </recommendedName>
</protein>
<keyword evidence="1" id="KW-0929">Antimicrobial</keyword>
<reference evidence="6" key="2">
    <citation type="submission" date="2025-09" db="UniProtKB">
        <authorList>
            <consortium name="Ensembl"/>
        </authorList>
    </citation>
    <scope>IDENTIFICATION</scope>
</reference>
<proteinExistence type="inferred from homology"/>
<sequence>LKCTFLCKMFCFVAINRSNEFASRPGACPMKIGEALKSSCVSDMDCPEYEKCCKTSMGTHCSDPVPEGIVAQ</sequence>
<dbReference type="PROSITE" id="PS51390">
    <property type="entry name" value="WAP"/>
    <property type="match status" value="1"/>
</dbReference>
<dbReference type="PRINTS" id="PR00003">
    <property type="entry name" value="4DISULPHCORE"/>
</dbReference>
<keyword evidence="7" id="KW-1185">Reference proteome</keyword>
<keyword evidence="2" id="KW-0044">Antibiotic</keyword>
<name>A0A8C6XYP5_NAJNA</name>
<dbReference type="GO" id="GO:0030414">
    <property type="term" value="F:peptidase inhibitor activity"/>
    <property type="evidence" value="ECO:0007669"/>
    <property type="project" value="InterPro"/>
</dbReference>
<evidence type="ECO:0000256" key="4">
    <source>
        <dbReference type="ARBA" id="ARBA00035122"/>
    </source>
</evidence>
<dbReference type="Proteomes" id="UP000694559">
    <property type="component" value="Unplaced"/>
</dbReference>
<keyword evidence="3" id="KW-1015">Disulfide bond</keyword>